<comment type="caution">
    <text evidence="3">The sequence shown here is derived from an EMBL/GenBank/DDBJ whole genome shotgun (WGS) entry which is preliminary data.</text>
</comment>
<dbReference type="InterPro" id="IPR043138">
    <property type="entry name" value="GGT_lsub"/>
</dbReference>
<comment type="catalytic activity">
    <reaction evidence="1">
        <text>an S-substituted glutathione + H2O = an S-substituted L-cysteinylglycine + L-glutamate</text>
        <dbReference type="Rhea" id="RHEA:59468"/>
        <dbReference type="ChEBI" id="CHEBI:15377"/>
        <dbReference type="ChEBI" id="CHEBI:29985"/>
        <dbReference type="ChEBI" id="CHEBI:90779"/>
        <dbReference type="ChEBI" id="CHEBI:143103"/>
        <dbReference type="EC" id="3.4.19.13"/>
    </reaction>
</comment>
<dbReference type="PANTHER" id="PTHR11686:SF9">
    <property type="entry name" value="RE13973P"/>
    <property type="match status" value="1"/>
</dbReference>
<dbReference type="InterPro" id="IPR043137">
    <property type="entry name" value="GGT_ssub_C"/>
</dbReference>
<organism evidence="3 4">
    <name type="scientific">Basidiobolus ranarum</name>
    <dbReference type="NCBI Taxonomy" id="34480"/>
    <lineage>
        <taxon>Eukaryota</taxon>
        <taxon>Fungi</taxon>
        <taxon>Fungi incertae sedis</taxon>
        <taxon>Zoopagomycota</taxon>
        <taxon>Entomophthoromycotina</taxon>
        <taxon>Basidiobolomycetes</taxon>
        <taxon>Basidiobolales</taxon>
        <taxon>Basidiobolaceae</taxon>
        <taxon>Basidiobolus</taxon>
    </lineage>
</organism>
<evidence type="ECO:0000313" key="3">
    <source>
        <dbReference type="EMBL" id="KAK9762542.1"/>
    </source>
</evidence>
<dbReference type="Gene3D" id="1.10.246.130">
    <property type="match status" value="1"/>
</dbReference>
<keyword evidence="1" id="KW-0808">Transferase</keyword>
<reference evidence="3 4" key="1">
    <citation type="submission" date="2023-04" db="EMBL/GenBank/DDBJ databases">
        <title>Genome of Basidiobolus ranarum AG-B5.</title>
        <authorList>
            <person name="Stajich J.E."/>
            <person name="Carter-House D."/>
            <person name="Gryganskyi A."/>
        </authorList>
    </citation>
    <scope>NUCLEOTIDE SEQUENCE [LARGE SCALE GENOMIC DNA]</scope>
    <source>
        <strain evidence="3 4">AG-B5</strain>
    </source>
</reference>
<proteinExistence type="predicted"/>
<keyword evidence="1" id="KW-0012">Acyltransferase</keyword>
<dbReference type="SUPFAM" id="SSF56235">
    <property type="entry name" value="N-terminal nucleophile aminohydrolases (Ntn hydrolases)"/>
    <property type="match status" value="1"/>
</dbReference>
<dbReference type="PANTHER" id="PTHR11686">
    <property type="entry name" value="GAMMA GLUTAMYL TRANSPEPTIDASE"/>
    <property type="match status" value="1"/>
</dbReference>
<dbReference type="Proteomes" id="UP001479436">
    <property type="component" value="Unassembled WGS sequence"/>
</dbReference>
<dbReference type="Pfam" id="PF01019">
    <property type="entry name" value="G_glu_transpept"/>
    <property type="match status" value="1"/>
</dbReference>
<feature type="signal peptide" evidence="2">
    <location>
        <begin position="1"/>
        <end position="22"/>
    </location>
</feature>
<sequence length="564" mass="60351">MVATTKIAWLLLACTSASVVVSAPIKEAPSVGKVHLATGHNGAVAADSQICSEAGVQILKSRGNAIDAAIATALCLGSGNSFSSGIGGGGFMTIRSSNGTVDFINFRESAPAGASTEMFKNKPGASQLGGLAIGIPGEIRGFELAHKKYGRISWEKLFQPAIQLSRNGFPATEQLAIKLQVHKDLILNNTAFREIYAPRGEILKAGELVKRPRFADTLELIARNGPDAFYKGKLANLIVNAVQKAGGIITLDDLSSYQALSKPPLVGYYHGHKVIAAPPPASGSVVISALNTLEGYNIALDKLNYLNLHRIIESFKYGYAQRTYLGDPDFVNTTAKIAEMLSKDQGALRRHNISNSKTFPVEYYQPNYQQKDTPGTTHLSTMDKEGGAVALTTTINLEFGSKVLDRETGIIFNNEMDDFSTPGLVNAFGYLPSAANFIQPGKRPLSSMSPTIVETDGYPSLAVGASGGSYITTATIQMILSIYDFSTSVDKAVAAPRAHHQLMPNQVTVEPQYAERFVKSLESRGHNVTRLATTQCVVQAVARLPNGYFNAASDSRKRGIAAAF</sequence>
<comment type="pathway">
    <text evidence="1">Sulfur metabolism; glutathione metabolism.</text>
</comment>
<comment type="function">
    <text evidence="1">Cleaves the gamma-glutamyl peptide bond of glutathione and glutathione conjugates.</text>
</comment>
<dbReference type="InterPro" id="IPR000101">
    <property type="entry name" value="GGT_peptidase"/>
</dbReference>
<keyword evidence="2" id="KW-0732">Signal</keyword>
<dbReference type="InterPro" id="IPR029055">
    <property type="entry name" value="Ntn_hydrolases_N"/>
</dbReference>
<evidence type="ECO:0000256" key="1">
    <source>
        <dbReference type="RuleBase" id="RU368068"/>
    </source>
</evidence>
<evidence type="ECO:0000256" key="2">
    <source>
        <dbReference type="SAM" id="SignalP"/>
    </source>
</evidence>
<dbReference type="Gene3D" id="3.60.20.40">
    <property type="match status" value="1"/>
</dbReference>
<evidence type="ECO:0000313" key="4">
    <source>
        <dbReference type="Proteomes" id="UP001479436"/>
    </source>
</evidence>
<feature type="chain" id="PRO_5045950655" description="Glutathione hydrolase" evidence="2">
    <location>
        <begin position="23"/>
        <end position="564"/>
    </location>
</feature>
<dbReference type="EC" id="3.4.19.13" evidence="1"/>
<accession>A0ABR2WM31</accession>
<dbReference type="EMBL" id="JASJQH010000919">
    <property type="protein sequence ID" value="KAK9762542.1"/>
    <property type="molecule type" value="Genomic_DNA"/>
</dbReference>
<comment type="catalytic activity">
    <reaction evidence="1">
        <text>glutathione + H2O = L-cysteinylglycine + L-glutamate</text>
        <dbReference type="Rhea" id="RHEA:28807"/>
        <dbReference type="ChEBI" id="CHEBI:15377"/>
        <dbReference type="ChEBI" id="CHEBI:29985"/>
        <dbReference type="ChEBI" id="CHEBI:57925"/>
        <dbReference type="ChEBI" id="CHEBI:61694"/>
        <dbReference type="EC" id="3.4.19.13"/>
    </reaction>
</comment>
<protein>
    <recommendedName>
        <fullName evidence="1">Glutathione hydrolase</fullName>
        <ecNumber evidence="1">2.3.2.2</ecNumber>
        <ecNumber evidence="1">3.4.19.13</ecNumber>
    </recommendedName>
    <alternativeName>
        <fullName evidence="1">Gamma-glutamyltransferase</fullName>
    </alternativeName>
    <alternativeName>
        <fullName evidence="1">Gamma-glutamyltranspeptidase</fullName>
    </alternativeName>
</protein>
<dbReference type="PRINTS" id="PR01210">
    <property type="entry name" value="GGTRANSPTASE"/>
</dbReference>
<dbReference type="EC" id="2.3.2.2" evidence="1"/>
<keyword evidence="4" id="KW-1185">Reference proteome</keyword>
<dbReference type="NCBIfam" id="TIGR00066">
    <property type="entry name" value="g_glut_trans"/>
    <property type="match status" value="1"/>
</dbReference>
<name>A0ABR2WM31_9FUNG</name>
<gene>
    <name evidence="3" type="ORF">K7432_011626</name>
</gene>
<comment type="catalytic activity">
    <reaction evidence="1">
        <text>an N-terminal (5-L-glutamyl)-[peptide] + an alpha-amino acid = 5-L-glutamyl amino acid + an N-terminal L-alpha-aminoacyl-[peptide]</text>
        <dbReference type="Rhea" id="RHEA:23904"/>
        <dbReference type="Rhea" id="RHEA-COMP:9780"/>
        <dbReference type="Rhea" id="RHEA-COMP:9795"/>
        <dbReference type="ChEBI" id="CHEBI:77644"/>
        <dbReference type="ChEBI" id="CHEBI:78597"/>
        <dbReference type="ChEBI" id="CHEBI:78599"/>
        <dbReference type="ChEBI" id="CHEBI:78608"/>
        <dbReference type="EC" id="2.3.2.2"/>
    </reaction>
</comment>
<keyword evidence="1" id="KW-0378">Hydrolase</keyword>